<proteinExistence type="predicted"/>
<protein>
    <submittedName>
        <fullName evidence="1">Uncharacterized protein</fullName>
    </submittedName>
</protein>
<keyword evidence="2" id="KW-1185">Reference proteome</keyword>
<reference evidence="2" key="1">
    <citation type="journal article" date="2023" name="G3 (Bethesda)">
        <title>Genome assembly and association tests identify interacting loci associated with vigor, precocity, and sex in interspecific pistachio rootstocks.</title>
        <authorList>
            <person name="Palmer W."/>
            <person name="Jacygrad E."/>
            <person name="Sagayaradj S."/>
            <person name="Cavanaugh K."/>
            <person name="Han R."/>
            <person name="Bertier L."/>
            <person name="Beede B."/>
            <person name="Kafkas S."/>
            <person name="Golino D."/>
            <person name="Preece J."/>
            <person name="Michelmore R."/>
        </authorList>
    </citation>
    <scope>NUCLEOTIDE SEQUENCE [LARGE SCALE GENOMIC DNA]</scope>
</reference>
<organism evidence="1 2">
    <name type="scientific">Pistacia integerrima</name>
    <dbReference type="NCBI Taxonomy" id="434235"/>
    <lineage>
        <taxon>Eukaryota</taxon>
        <taxon>Viridiplantae</taxon>
        <taxon>Streptophyta</taxon>
        <taxon>Embryophyta</taxon>
        <taxon>Tracheophyta</taxon>
        <taxon>Spermatophyta</taxon>
        <taxon>Magnoliopsida</taxon>
        <taxon>eudicotyledons</taxon>
        <taxon>Gunneridae</taxon>
        <taxon>Pentapetalae</taxon>
        <taxon>rosids</taxon>
        <taxon>malvids</taxon>
        <taxon>Sapindales</taxon>
        <taxon>Anacardiaceae</taxon>
        <taxon>Pistacia</taxon>
    </lineage>
</organism>
<name>A0ACC0Y321_9ROSI</name>
<gene>
    <name evidence="1" type="ORF">Pint_36280</name>
</gene>
<evidence type="ECO:0000313" key="1">
    <source>
        <dbReference type="EMBL" id="KAJ0028807.1"/>
    </source>
</evidence>
<comment type="caution">
    <text evidence="1">The sequence shown here is derived from an EMBL/GenBank/DDBJ whole genome shotgun (WGS) entry which is preliminary data.</text>
</comment>
<accession>A0ACC0Y321</accession>
<evidence type="ECO:0000313" key="2">
    <source>
        <dbReference type="Proteomes" id="UP001163603"/>
    </source>
</evidence>
<sequence length="106" mass="12003">MQKMKYLGLAKYPLVYNTLLKLDYQNENYEKLDSLMHEMEEKGIGCDKVTFGIRLSAYAATSDVNGIEDTVTLMESDSSGVLDWETYFIAASGYAKAGFWTRLCQC</sequence>
<dbReference type="EMBL" id="CM047744">
    <property type="protein sequence ID" value="KAJ0028807.1"/>
    <property type="molecule type" value="Genomic_DNA"/>
</dbReference>
<dbReference type="Proteomes" id="UP001163603">
    <property type="component" value="Chromosome 9"/>
</dbReference>